<dbReference type="EMBL" id="FRCF01000006">
    <property type="protein sequence ID" value="SHM19279.1"/>
    <property type="molecule type" value="Genomic_DNA"/>
</dbReference>
<dbReference type="STRING" id="1123231.SAMN02745189_01731"/>
<dbReference type="AlphaFoldDB" id="A0A1M7GTX1"/>
<protein>
    <recommendedName>
        <fullName evidence="3">Helix-hairpin-helix domain-containing protein</fullName>
    </recommendedName>
</protein>
<dbReference type="SUPFAM" id="SSF47789">
    <property type="entry name" value="C-terminal domain of RNA polymerase alpha subunit"/>
    <property type="match status" value="1"/>
</dbReference>
<dbReference type="Gene3D" id="1.10.150.20">
    <property type="entry name" value="5' to 3' exonuclease, C-terminal subdomain"/>
    <property type="match status" value="1"/>
</dbReference>
<evidence type="ECO:0008006" key="3">
    <source>
        <dbReference type="Google" id="ProtNLM"/>
    </source>
</evidence>
<proteinExistence type="predicted"/>
<gene>
    <name evidence="1" type="ORF">SAMN02745189_01731</name>
</gene>
<evidence type="ECO:0000313" key="1">
    <source>
        <dbReference type="EMBL" id="SHM19279.1"/>
    </source>
</evidence>
<accession>A0A1M7GTX1</accession>
<sequence length="193" mass="21602">MAPIPNIGRPAAHALKTIGITSLEQLTGVDKENLSRVHGIGPKAMDILERELERKELTFKKHEPLPFTPGFGVFGSLGCNNAPKKEILRDFAISFVEGNKNGLGMTCNEDVKFQVVKNEELRGIEEVYQYISRDKYNVSSLELKSLITHGKEAGAYGSLVTVEGEKIELAWFIHFKSHKKDALIQDISFFEVR</sequence>
<organism evidence="1 2">
    <name type="scientific">Lacicoccus alkaliphilus DSM 16010</name>
    <dbReference type="NCBI Taxonomy" id="1123231"/>
    <lineage>
        <taxon>Bacteria</taxon>
        <taxon>Bacillati</taxon>
        <taxon>Bacillota</taxon>
        <taxon>Bacilli</taxon>
        <taxon>Bacillales</taxon>
        <taxon>Salinicoccaceae</taxon>
        <taxon>Lacicoccus</taxon>
    </lineage>
</organism>
<evidence type="ECO:0000313" key="2">
    <source>
        <dbReference type="Proteomes" id="UP000184206"/>
    </source>
</evidence>
<name>A0A1M7GTX1_9BACL</name>
<dbReference type="Proteomes" id="UP000184206">
    <property type="component" value="Unassembled WGS sequence"/>
</dbReference>
<dbReference type="OrthoDB" id="6692273at2"/>
<keyword evidence="2" id="KW-1185">Reference proteome</keyword>
<dbReference type="Gene3D" id="3.10.450.50">
    <property type="match status" value="1"/>
</dbReference>
<reference evidence="1 2" key="1">
    <citation type="submission" date="2016-11" db="EMBL/GenBank/DDBJ databases">
        <authorList>
            <person name="Jaros S."/>
            <person name="Januszkiewicz K."/>
            <person name="Wedrychowicz H."/>
        </authorList>
    </citation>
    <scope>NUCLEOTIDE SEQUENCE [LARGE SCALE GENOMIC DNA]</scope>
    <source>
        <strain evidence="1 2">DSM 16010</strain>
    </source>
</reference>
<dbReference type="RefSeq" id="WP_072710169.1">
    <property type="nucleotide sequence ID" value="NZ_FRCF01000006.1"/>
</dbReference>